<organism evidence="2 3">
    <name type="scientific">Riccia fluitans</name>
    <dbReference type="NCBI Taxonomy" id="41844"/>
    <lineage>
        <taxon>Eukaryota</taxon>
        <taxon>Viridiplantae</taxon>
        <taxon>Streptophyta</taxon>
        <taxon>Embryophyta</taxon>
        <taxon>Marchantiophyta</taxon>
        <taxon>Marchantiopsida</taxon>
        <taxon>Marchantiidae</taxon>
        <taxon>Marchantiales</taxon>
        <taxon>Ricciaceae</taxon>
        <taxon>Riccia</taxon>
    </lineage>
</organism>
<dbReference type="AlphaFoldDB" id="A0ABD1YA40"/>
<proteinExistence type="predicted"/>
<evidence type="ECO:0000256" key="1">
    <source>
        <dbReference type="SAM" id="Phobius"/>
    </source>
</evidence>
<gene>
    <name evidence="2" type="ORF">R1flu_002787</name>
</gene>
<keyword evidence="1" id="KW-0812">Transmembrane</keyword>
<evidence type="ECO:0000313" key="3">
    <source>
        <dbReference type="Proteomes" id="UP001605036"/>
    </source>
</evidence>
<keyword evidence="1" id="KW-0472">Membrane</keyword>
<protein>
    <submittedName>
        <fullName evidence="2">Uncharacterized protein</fullName>
    </submittedName>
</protein>
<feature type="transmembrane region" description="Helical" evidence="1">
    <location>
        <begin position="108"/>
        <end position="137"/>
    </location>
</feature>
<keyword evidence="1" id="KW-1133">Transmembrane helix</keyword>
<reference evidence="2 3" key="1">
    <citation type="submission" date="2024-09" db="EMBL/GenBank/DDBJ databases">
        <title>Chromosome-scale assembly of Riccia fluitans.</title>
        <authorList>
            <person name="Paukszto L."/>
            <person name="Sawicki J."/>
            <person name="Karawczyk K."/>
            <person name="Piernik-Szablinska J."/>
            <person name="Szczecinska M."/>
            <person name="Mazdziarz M."/>
        </authorList>
    </citation>
    <scope>NUCLEOTIDE SEQUENCE [LARGE SCALE GENOMIC DNA]</scope>
    <source>
        <strain evidence="2">Rf_01</strain>
        <tissue evidence="2">Aerial parts of the thallus</tissue>
    </source>
</reference>
<name>A0ABD1YA40_9MARC</name>
<sequence>MLDIVMLRSPDNEDEYVDVEEVLNENEGLVAEEADRDTGIGWDVNEELDPYIPDWGDSEEDLPNDDIENEYYGDSGNHQSASFDTINNLRDCVERVELLIQRLEKKEFGLIVLFMPVIIILLLLIGTMFGILLAILLR</sequence>
<keyword evidence="3" id="KW-1185">Reference proteome</keyword>
<accession>A0ABD1YA40</accession>
<dbReference type="Proteomes" id="UP001605036">
    <property type="component" value="Unassembled WGS sequence"/>
</dbReference>
<evidence type="ECO:0000313" key="2">
    <source>
        <dbReference type="EMBL" id="KAL2622582.1"/>
    </source>
</evidence>
<dbReference type="EMBL" id="JBHFFA010000006">
    <property type="protein sequence ID" value="KAL2622582.1"/>
    <property type="molecule type" value="Genomic_DNA"/>
</dbReference>
<comment type="caution">
    <text evidence="2">The sequence shown here is derived from an EMBL/GenBank/DDBJ whole genome shotgun (WGS) entry which is preliminary data.</text>
</comment>